<evidence type="ECO:0000313" key="23">
    <source>
        <dbReference type="Proteomes" id="UP000246464"/>
    </source>
</evidence>
<dbReference type="PANTHER" id="PTHR23348:SF41">
    <property type="entry name" value="NEUROBLAST DIFFERENTIATION-ASSOCIATED PROTEIN AHNAK"/>
    <property type="match status" value="1"/>
</dbReference>
<dbReference type="GO" id="GO:0043034">
    <property type="term" value="C:costamere"/>
    <property type="evidence" value="ECO:0007669"/>
    <property type="project" value="TreeGrafter"/>
</dbReference>
<dbReference type="InterPro" id="IPR008918">
    <property type="entry name" value="HhH2"/>
</dbReference>
<dbReference type="Pfam" id="PF00752">
    <property type="entry name" value="XPG_N"/>
    <property type="match status" value="1"/>
</dbReference>
<dbReference type="PROSITE" id="PS00841">
    <property type="entry name" value="XPG_1"/>
    <property type="match status" value="1"/>
</dbReference>
<keyword evidence="10" id="KW-0378">Hydrolase</keyword>
<feature type="compositionally biased region" description="Polar residues" evidence="19">
    <location>
        <begin position="579"/>
        <end position="609"/>
    </location>
</feature>
<feature type="compositionally biased region" description="Polar residues" evidence="19">
    <location>
        <begin position="627"/>
        <end position="642"/>
    </location>
</feature>
<evidence type="ECO:0000256" key="9">
    <source>
        <dbReference type="ARBA" id="ARBA00022769"/>
    </source>
</evidence>
<evidence type="ECO:0000256" key="3">
    <source>
        <dbReference type="ARBA" id="ARBA00010563"/>
    </source>
</evidence>
<dbReference type="InterPro" id="IPR036279">
    <property type="entry name" value="5-3_exonuclease_C_sf"/>
</dbReference>
<dbReference type="GO" id="GO:0003677">
    <property type="term" value="F:DNA binding"/>
    <property type="evidence" value="ECO:0007669"/>
    <property type="project" value="UniProtKB-KW"/>
</dbReference>
<keyword evidence="6" id="KW-0479">Metal-binding</keyword>
<dbReference type="Gene3D" id="1.10.150.20">
    <property type="entry name" value="5' to 3' exonuclease, C-terminal subdomain"/>
    <property type="match status" value="1"/>
</dbReference>
<feature type="compositionally biased region" description="Low complexity" evidence="19">
    <location>
        <begin position="381"/>
        <end position="395"/>
    </location>
</feature>
<keyword evidence="15" id="KW-0234">DNA repair</keyword>
<evidence type="ECO:0000256" key="18">
    <source>
        <dbReference type="ARBA" id="ARBA00055562"/>
    </source>
</evidence>
<keyword evidence="11" id="KW-0269">Exonuclease</keyword>
<evidence type="ECO:0000256" key="14">
    <source>
        <dbReference type="ARBA" id="ARBA00023125"/>
    </source>
</evidence>
<protein>
    <recommendedName>
        <fullName evidence="4">Exonuclease 1</fullName>
    </recommendedName>
    <alternativeName>
        <fullName evidence="17">Exonuclease I</fullName>
    </alternativeName>
</protein>
<gene>
    <name evidence="22" type="ORF">SMAX5B_008641</name>
</gene>
<evidence type="ECO:0000259" key="21">
    <source>
        <dbReference type="SMART" id="SM00485"/>
    </source>
</evidence>
<feature type="compositionally biased region" description="Polar residues" evidence="19">
    <location>
        <begin position="426"/>
        <end position="435"/>
    </location>
</feature>
<keyword evidence="9" id="KW-0228">DNA excision</keyword>
<evidence type="ECO:0000256" key="6">
    <source>
        <dbReference type="ARBA" id="ARBA00022723"/>
    </source>
</evidence>
<dbReference type="PANTHER" id="PTHR23348">
    <property type="entry name" value="PERIAXIN/AHNAK"/>
    <property type="match status" value="1"/>
</dbReference>
<dbReference type="FunFam" id="3.40.50.1010:FF:000096">
    <property type="entry name" value="Exonuclease 1"/>
    <property type="match status" value="1"/>
</dbReference>
<evidence type="ECO:0000256" key="15">
    <source>
        <dbReference type="ARBA" id="ARBA00023204"/>
    </source>
</evidence>
<feature type="compositionally biased region" description="Low complexity" evidence="19">
    <location>
        <begin position="483"/>
        <end position="501"/>
    </location>
</feature>
<dbReference type="GO" id="GO:0005634">
    <property type="term" value="C:nucleus"/>
    <property type="evidence" value="ECO:0007669"/>
    <property type="project" value="UniProtKB-SubCell"/>
</dbReference>
<feature type="compositionally biased region" description="Basic and acidic residues" evidence="19">
    <location>
        <begin position="411"/>
        <end position="424"/>
    </location>
</feature>
<evidence type="ECO:0000256" key="8">
    <source>
        <dbReference type="ARBA" id="ARBA00022763"/>
    </source>
</evidence>
<dbReference type="InterPro" id="IPR006085">
    <property type="entry name" value="XPG_DNA_repair_N"/>
</dbReference>
<dbReference type="Gene3D" id="2.30.42.10">
    <property type="match status" value="1"/>
</dbReference>
<comment type="cofactor">
    <cofactor evidence="1">
        <name>Mg(2+)</name>
        <dbReference type="ChEBI" id="CHEBI:18420"/>
    </cofactor>
</comment>
<keyword evidence="23" id="KW-1185">Reference proteome</keyword>
<evidence type="ECO:0000256" key="7">
    <source>
        <dbReference type="ARBA" id="ARBA00022759"/>
    </source>
</evidence>
<keyword evidence="7" id="KW-0255">Endonuclease</keyword>
<dbReference type="Gene3D" id="3.40.50.1010">
    <property type="entry name" value="5'-nuclease"/>
    <property type="match status" value="1"/>
</dbReference>
<dbReference type="FunFam" id="1.10.150.20:FF:000011">
    <property type="entry name" value="exonuclease 1"/>
    <property type="match status" value="1"/>
</dbReference>
<dbReference type="GO" id="GO:0006281">
    <property type="term" value="P:DNA repair"/>
    <property type="evidence" value="ECO:0007669"/>
    <property type="project" value="UniProtKB-KW"/>
</dbReference>
<keyword evidence="8" id="KW-0227">DNA damage</keyword>
<dbReference type="InterPro" id="IPR036034">
    <property type="entry name" value="PDZ_sf"/>
</dbReference>
<dbReference type="SMART" id="SM00279">
    <property type="entry name" value="HhH2"/>
    <property type="match status" value="1"/>
</dbReference>
<reference evidence="22 23" key="1">
    <citation type="submission" date="2017-12" db="EMBL/GenBank/DDBJ databases">
        <title>Integrating genomic resources of turbot (Scophthalmus maximus) in depth evaluation of genetic and physical mapping variation across individuals.</title>
        <authorList>
            <person name="Martinez P."/>
        </authorList>
    </citation>
    <scope>NUCLEOTIDE SEQUENCE [LARGE SCALE GENOMIC DNA]</scope>
</reference>
<dbReference type="InterPro" id="IPR006084">
    <property type="entry name" value="XPG/Rad2"/>
</dbReference>
<dbReference type="InterPro" id="IPR019974">
    <property type="entry name" value="XPG_CS"/>
</dbReference>
<dbReference type="InterPro" id="IPR029060">
    <property type="entry name" value="PIN-like_dom_sf"/>
</dbReference>
<comment type="function">
    <text evidence="18">5'-&gt;3' double-stranded DNA exonuclease which may also contain a cryptic 3'-&gt;5' double-stranded DNA exonuclease activity. Also exhibits endonuclease activity against 5'-overhanging flap structures similar to those generated by displacement synthesis when DNA polymerase encounters the 5'-end of a downstream Okazaki fragment. Required for DNA mismatch repair (MMR).</text>
</comment>
<dbReference type="GO" id="GO:0046872">
    <property type="term" value="F:metal ion binding"/>
    <property type="evidence" value="ECO:0007669"/>
    <property type="project" value="UniProtKB-KW"/>
</dbReference>
<dbReference type="STRING" id="52904.ENSSMAP00000027518"/>
<evidence type="ECO:0000256" key="2">
    <source>
        <dbReference type="ARBA" id="ARBA00004123"/>
    </source>
</evidence>
<keyword evidence="16" id="KW-0539">Nucleus</keyword>
<dbReference type="GO" id="GO:0004519">
    <property type="term" value="F:endonuclease activity"/>
    <property type="evidence" value="ECO:0007669"/>
    <property type="project" value="UniProtKB-KW"/>
</dbReference>
<dbReference type="CDD" id="cd09908">
    <property type="entry name" value="H3TH_EXO1"/>
    <property type="match status" value="1"/>
</dbReference>
<evidence type="ECO:0000256" key="10">
    <source>
        <dbReference type="ARBA" id="ARBA00022801"/>
    </source>
</evidence>
<dbReference type="SUPFAM" id="SSF47807">
    <property type="entry name" value="5' to 3' exonuclease, C-terminal subdomain"/>
    <property type="match status" value="1"/>
</dbReference>
<dbReference type="Pfam" id="PF00867">
    <property type="entry name" value="XPG_I"/>
    <property type="match status" value="1"/>
</dbReference>
<evidence type="ECO:0000256" key="12">
    <source>
        <dbReference type="ARBA" id="ARBA00022842"/>
    </source>
</evidence>
<dbReference type="GO" id="GO:0043484">
    <property type="term" value="P:regulation of RNA splicing"/>
    <property type="evidence" value="ECO:0007669"/>
    <property type="project" value="TreeGrafter"/>
</dbReference>
<evidence type="ECO:0000256" key="5">
    <source>
        <dbReference type="ARBA" id="ARBA00022722"/>
    </source>
</evidence>
<evidence type="ECO:0000256" key="17">
    <source>
        <dbReference type="ARBA" id="ARBA00031638"/>
    </source>
</evidence>
<dbReference type="SUPFAM" id="SSF88723">
    <property type="entry name" value="PIN domain-like"/>
    <property type="match status" value="1"/>
</dbReference>
<comment type="similarity">
    <text evidence="3">Belongs to the XPG/RAD2 endonuclease family. EXO1 subfamily.</text>
</comment>
<keyword evidence="12" id="KW-0460">Magnesium</keyword>
<proteinExistence type="inferred from homology"/>
<organism evidence="22 23">
    <name type="scientific">Scophthalmus maximus</name>
    <name type="common">Turbot</name>
    <name type="synonym">Psetta maxima</name>
    <dbReference type="NCBI Taxonomy" id="52904"/>
    <lineage>
        <taxon>Eukaryota</taxon>
        <taxon>Metazoa</taxon>
        <taxon>Chordata</taxon>
        <taxon>Craniata</taxon>
        <taxon>Vertebrata</taxon>
        <taxon>Euteleostomi</taxon>
        <taxon>Actinopterygii</taxon>
        <taxon>Neopterygii</taxon>
        <taxon>Teleostei</taxon>
        <taxon>Neoteleostei</taxon>
        <taxon>Acanthomorphata</taxon>
        <taxon>Carangaria</taxon>
        <taxon>Pleuronectiformes</taxon>
        <taxon>Pleuronectoidei</taxon>
        <taxon>Scophthalmidae</taxon>
        <taxon>Scophthalmus</taxon>
    </lineage>
</organism>
<dbReference type="Proteomes" id="UP000246464">
    <property type="component" value="Chromosome 15"/>
</dbReference>
<keyword evidence="14" id="KW-0238">DNA-binding</keyword>
<dbReference type="CDD" id="cd09857">
    <property type="entry name" value="PIN_EXO1"/>
    <property type="match status" value="1"/>
</dbReference>
<dbReference type="PROSITE" id="PS00842">
    <property type="entry name" value="XPG_2"/>
    <property type="match status" value="1"/>
</dbReference>
<sequence>MGISGLLQFIKDAGEPVSVRKYRGQTVAVDTYCWLHKGAFSCAEKLAKGEPTDQYVWYCMKFVDMLLTFGVKPILVFDGRNLPSKKEVEKARRERRESNLQKGRQLLREGKLSEARDCFTRCVNITPAMAHNLIKAARAKGVDCVVAPYEADAQLAFITKSGLAQAVITEDSDLLAFGCKKVILKMDKQGNGLEIDQDNLGRCRSLGNVFTEEKFRHMCILSGCDYLASLHGIGLGKACKLIRLAKDPDILKVIRKMGQYLKLSLVVPETYIEGFTRANNTFLYQLVFDPVRRKVVPLNPYPEHIDPATLSYAGLNVGDDKGLQMALGNLDINTMERIDNFCPDRPVPKSKRHSHRWNDSPAPTRPSIWSAGFKPAPAAPPCSADAASPDRASSSTRGKERVVGLDGLRLPCRELQVKRPREDSGVSDQDVLQQYSSSSSSSPSQKRSKTDQQPKLSCHSRPRNRFATLLQRRNQEAEEEGQATRSRFFSSSTSSASLSTKESAREDFSPREEPTALSPTEDKSPPSTPTNDSDGPDVPSVDTPSPPPSPSTTSPSSASQGLRLFRWSGGSSPVERPNTPKSTSGLAALQQFQYKKESFSSSPKTQSRDASPPCPPSTDDNLPDSPPSQDSAYFSQSQPSHTSLHKEVVPAHSFPSSYQDDANASETNSLKASEPEQSPTHKKPGTLGSKCLKHLADASGNIKGPSFSESVLLDDSEKGVIITGITDESIAAKNGLQAGDEIVAATIHLDHLSKKEVLDILRVLEPYDDNMKVLTKKDLSASAGLGSLGLGLKDNAEMLNLNKNLSIDGLGGKLNATPGFGGELNGPTLNGDLPNLGLNKPSADAGAKFTMPYQALTGPDVKGDLDGTLKAPDISASSPQLNSPSASLDVNKPQIKKGNLKYKPPKFTMPNFHLPQFNTSQDVSGGVSGNLETPDLNLSAPKLDLKSPDLKLNGSDVNLEIPNADIEQPSGKIKWPHQKWKGPNINGPDANLNADLSGPGGNLSTPKLHGELGAPDLDMNLPRAEIKGPKLDAQSPNLDIDAPFGKINWPHLKWKKPHLHGPKADIDLDANLNTPDVDLSAPKVEAGINAPDVDFNVPKANLEGLDLHAKTPTFDAEAPSGKIHWPHKKWKKAKLQRNEFDADLNIPGLHASTPKIDGDISLPNAELNLPNADLKGPDVDYQGPDLDIDAPSGKINWPHLKWKKPKHEISLPKIEGDINAPDVDLPKADVDFNVPDPECEVPSGKIKFPTLKKPKFLLSGPKGKVPDVDLHADADLKTPDLDINGPDIEGPSGKFKWLHLKKPKFGTLKGPNADFDADLKAPDLDLKSPGVDLSAPDVNLSTPNIDGGINAPGLNLSMPKADVNGPDLDLDSPGGKLNLPSFKLPKFKGPKVKGPEFDADLKAPDIDASLDLPSVDAPNVSYKAPGIKGGLDVPDLDINLPKADFKGPGVDLQAPEVDASAGKFKWLNLKKPKFGTLKGPNADFDADLKAPDVDLKRPEVDLSAPGVNLSAPNIDGGINAPDLNFSMPKADVKGPDMDFNGPDLDLGSPVGKLNLPSFKLPKFKGPKVKGPELDADLKAPDIDASLDLPSVDAPNVSYKAPGIKGGLDAPGLDINLPNADFKGPGVDLQAPEVDASAGKFKPSKIKWPKFGLSGPRVEGPDLDVDADLKSPDLSLSNVEAKLPIRANLDSPDLNLLKADLKAPDVDLGTADVEAPGKIQMPSFKMPKFGATKTKLPDAELKTPDVSVPNIDLQMPGADFKAPNLNLSAPTIKGDLDAGHKTNFGLPGLDLPKADLQMPDLNTKAPDLSFSSQEIDGNLSAPRIDSKLPEARLEVPDTRLKAPNVDINLPKADLTGPDAQLNAPAFDSHLGDFKLPNFKFPKLNLSKSSVEVPSVDPSVRAGIEAPKMNIGNTSANANISAPAIDVHAPNLGTSLNTETDESGDEMEVPLFKTHRLPRHSMDDSVGIDLFNSSRADTEEKEYVISRGIRLPIVNAKSTVGEKINIMERLKMAKEKPASTNVEGNADIELKLPAPSLDVSAATGAEDSSLVRGGTFKVEKPESLLGLVAPEILASDENDKMSLSLSNMLGLNVKD</sequence>
<feature type="domain" description="XPG-I" evidence="20">
    <location>
        <begin position="138"/>
        <end position="208"/>
    </location>
</feature>
<feature type="compositionally biased region" description="Basic and acidic residues" evidence="19">
    <location>
        <begin position="502"/>
        <end position="524"/>
    </location>
</feature>
<evidence type="ECO:0000256" key="1">
    <source>
        <dbReference type="ARBA" id="ARBA00001946"/>
    </source>
</evidence>
<feature type="compositionally biased region" description="Polar residues" evidence="19">
    <location>
        <begin position="875"/>
        <end position="888"/>
    </location>
</feature>
<feature type="region of interest" description="Disordered" evidence="19">
    <location>
        <begin position="868"/>
        <end position="891"/>
    </location>
</feature>
<feature type="compositionally biased region" description="Polar residues" evidence="19">
    <location>
        <begin position="654"/>
        <end position="678"/>
    </location>
</feature>
<name>A0A2U9CHX4_SCOMX</name>
<dbReference type="InterPro" id="IPR037315">
    <property type="entry name" value="EXO1_H3TH"/>
</dbReference>
<evidence type="ECO:0000256" key="16">
    <source>
        <dbReference type="ARBA" id="ARBA00023242"/>
    </source>
</evidence>
<dbReference type="SMART" id="SM00484">
    <property type="entry name" value="XPGI"/>
    <property type="match status" value="1"/>
</dbReference>
<dbReference type="InterPro" id="IPR044752">
    <property type="entry name" value="PIN-like_EXO1"/>
</dbReference>
<dbReference type="EMBL" id="CP026257">
    <property type="protein sequence ID" value="AWP14462.1"/>
    <property type="molecule type" value="Genomic_DNA"/>
</dbReference>
<evidence type="ECO:0000259" key="20">
    <source>
        <dbReference type="SMART" id="SM00484"/>
    </source>
</evidence>
<dbReference type="SUPFAM" id="SSF50156">
    <property type="entry name" value="PDZ domain-like"/>
    <property type="match status" value="1"/>
</dbReference>
<keyword evidence="5" id="KW-0540">Nuclease</keyword>
<dbReference type="SMART" id="SM00485">
    <property type="entry name" value="XPGN"/>
    <property type="match status" value="1"/>
</dbReference>
<accession>A0A2U9CHX4</accession>
<feature type="region of interest" description="Disordered" evidence="19">
    <location>
        <begin position="343"/>
        <end position="689"/>
    </location>
</feature>
<evidence type="ECO:0000313" key="22">
    <source>
        <dbReference type="EMBL" id="AWP14462.1"/>
    </source>
</evidence>
<comment type="subcellular location">
    <subcellularLocation>
        <location evidence="2">Nucleus</location>
    </subcellularLocation>
</comment>
<feature type="domain" description="XPG N-terminal" evidence="21">
    <location>
        <begin position="1"/>
        <end position="99"/>
    </location>
</feature>
<evidence type="ECO:0000256" key="19">
    <source>
        <dbReference type="SAM" id="MobiDB-lite"/>
    </source>
</evidence>
<evidence type="ECO:0000256" key="11">
    <source>
        <dbReference type="ARBA" id="ARBA00022839"/>
    </source>
</evidence>
<feature type="compositionally biased region" description="Low complexity" evidence="19">
    <location>
        <begin position="532"/>
        <end position="543"/>
    </location>
</feature>
<evidence type="ECO:0000256" key="13">
    <source>
        <dbReference type="ARBA" id="ARBA00022881"/>
    </source>
</evidence>
<dbReference type="InterPro" id="IPR052082">
    <property type="entry name" value="Myelin_sheath_structural"/>
</dbReference>
<dbReference type="InterPro" id="IPR006086">
    <property type="entry name" value="XPG-I_dom"/>
</dbReference>
<dbReference type="GO" id="GO:0035312">
    <property type="term" value="F:5'-3' DNA exonuclease activity"/>
    <property type="evidence" value="ECO:0007669"/>
    <property type="project" value="InterPro"/>
</dbReference>
<evidence type="ECO:0000256" key="4">
    <source>
        <dbReference type="ARBA" id="ARBA00020324"/>
    </source>
</evidence>
<keyword evidence="13" id="KW-0267">Excision nuclease</keyword>
<dbReference type="PRINTS" id="PR00853">
    <property type="entry name" value="XPGRADSUPER"/>
</dbReference>